<name>A0ABT2EIX5_9BACT</name>
<keyword evidence="6 7" id="KW-0694">RNA-binding</keyword>
<evidence type="ECO:0000313" key="10">
    <source>
        <dbReference type="Proteomes" id="UP001204798"/>
    </source>
</evidence>
<evidence type="ECO:0000256" key="5">
    <source>
        <dbReference type="ARBA" id="ARBA00022694"/>
    </source>
</evidence>
<dbReference type="SUPFAM" id="SSF75217">
    <property type="entry name" value="alpha/beta knot"/>
    <property type="match status" value="1"/>
</dbReference>
<proteinExistence type="inferred from homology"/>
<keyword evidence="1 7" id="KW-0820">tRNA-binding</keyword>
<feature type="binding site" evidence="7">
    <location>
        <position position="101"/>
    </location>
    <ligand>
        <name>S-adenosyl-L-methionine</name>
        <dbReference type="ChEBI" id="CHEBI:59789"/>
    </ligand>
</feature>
<evidence type="ECO:0000256" key="1">
    <source>
        <dbReference type="ARBA" id="ARBA00022555"/>
    </source>
</evidence>
<evidence type="ECO:0000256" key="7">
    <source>
        <dbReference type="HAMAP-Rule" id="MF_02060"/>
    </source>
</evidence>
<accession>A0ABT2EIX5</accession>
<evidence type="ECO:0000256" key="6">
    <source>
        <dbReference type="ARBA" id="ARBA00022884"/>
    </source>
</evidence>
<feature type="binding site" evidence="7">
    <location>
        <position position="144"/>
    </location>
    <ligand>
        <name>S-adenosyl-L-methionine</name>
        <dbReference type="ChEBI" id="CHEBI:59789"/>
    </ligand>
</feature>
<evidence type="ECO:0000256" key="3">
    <source>
        <dbReference type="ARBA" id="ARBA00022679"/>
    </source>
</evidence>
<feature type="binding site" evidence="7">
    <location>
        <position position="153"/>
    </location>
    <ligand>
        <name>S-adenosyl-L-methionine</name>
        <dbReference type="ChEBI" id="CHEBI:59789"/>
    </ligand>
</feature>
<comment type="function">
    <text evidence="7">Catalyzes the 2'-O methylation of guanosine at position 18 in tRNA.</text>
</comment>
<keyword evidence="2 7" id="KW-0489">Methyltransferase</keyword>
<dbReference type="GO" id="GO:0032259">
    <property type="term" value="P:methylation"/>
    <property type="evidence" value="ECO:0007669"/>
    <property type="project" value="UniProtKB-KW"/>
</dbReference>
<protein>
    <recommendedName>
        <fullName evidence="7">tRNA (guanosine(18)-2'-O)-methyltransferase</fullName>
        <ecNumber evidence="7">2.1.1.34</ecNumber>
    </recommendedName>
    <alternativeName>
        <fullName evidence="7">tRNA [Gm18] methyltransferase</fullName>
    </alternativeName>
</protein>
<gene>
    <name evidence="7" type="primary">trmH</name>
    <name evidence="9" type="ORF">M2350_000274</name>
</gene>
<dbReference type="Proteomes" id="UP001204798">
    <property type="component" value="Unassembled WGS sequence"/>
</dbReference>
<dbReference type="Pfam" id="PF00588">
    <property type="entry name" value="SpoU_methylase"/>
    <property type="match status" value="1"/>
</dbReference>
<feature type="domain" description="tRNA/rRNA methyltransferase SpoU type" evidence="8">
    <location>
        <begin position="24"/>
        <end position="164"/>
    </location>
</feature>
<dbReference type="Gene3D" id="3.40.1280.10">
    <property type="match status" value="1"/>
</dbReference>
<keyword evidence="10" id="KW-1185">Reference proteome</keyword>
<comment type="caution">
    <text evidence="7">Lacks conserved residue(s) required for the propagation of feature annotation.</text>
</comment>
<comment type="caution">
    <text evidence="9">The sequence shown here is derived from an EMBL/GenBank/DDBJ whole genome shotgun (WGS) entry which is preliminary data.</text>
</comment>
<dbReference type="GO" id="GO:0141100">
    <property type="term" value="F:tRNA (guanine(18)-2'-O)-methyltransferase activity"/>
    <property type="evidence" value="ECO:0007669"/>
    <property type="project" value="UniProtKB-EC"/>
</dbReference>
<dbReference type="EMBL" id="JANUCP010000001">
    <property type="protein sequence ID" value="MCS3917877.1"/>
    <property type="molecule type" value="Genomic_DNA"/>
</dbReference>
<keyword evidence="3 7" id="KW-0808">Transferase</keyword>
<dbReference type="InterPro" id="IPR033671">
    <property type="entry name" value="TrmH"/>
</dbReference>
<dbReference type="EC" id="2.1.1.34" evidence="7"/>
<dbReference type="InterPro" id="IPR029026">
    <property type="entry name" value="tRNA_m1G_MTases_N"/>
</dbReference>
<evidence type="ECO:0000256" key="2">
    <source>
        <dbReference type="ARBA" id="ARBA00022603"/>
    </source>
</evidence>
<sequence length="205" mass="23118">MAVAVTEDRLLKMREVARKRQFGLRVVLEELENPRNISAICRTCDAVGVQFLHVVHRGIYPIVLDKRTSAGSHHWLTIIQHPTIEDCLNELKAIGFRIYCTHVDPTAKDFTEVDYTGKVAIVFGNEGHGVSEAALKLADERIVIPQVGFVNSLNVSAAAAIILYEAFKQRRKAGLYDTPEFTEEERNELVRMWLDREEAISQLGS</sequence>
<organism evidence="9 10">
    <name type="scientific">Candidatus Fervidibacter sacchari</name>
    <dbReference type="NCBI Taxonomy" id="1448929"/>
    <lineage>
        <taxon>Bacteria</taxon>
        <taxon>Candidatus Fervidibacterota</taxon>
        <taxon>Candidatus Fervidibacter</taxon>
    </lineage>
</organism>
<comment type="catalytic activity">
    <reaction evidence="7">
        <text>guanosine(18) in tRNA + S-adenosyl-L-methionine = 2'-O-methylguanosine(18) in tRNA + S-adenosyl-L-homocysteine + H(+)</text>
        <dbReference type="Rhea" id="RHEA:20077"/>
        <dbReference type="Rhea" id="RHEA-COMP:10190"/>
        <dbReference type="Rhea" id="RHEA-COMP:10192"/>
        <dbReference type="ChEBI" id="CHEBI:15378"/>
        <dbReference type="ChEBI" id="CHEBI:57856"/>
        <dbReference type="ChEBI" id="CHEBI:59789"/>
        <dbReference type="ChEBI" id="CHEBI:74269"/>
        <dbReference type="ChEBI" id="CHEBI:74445"/>
        <dbReference type="EC" id="2.1.1.34"/>
    </reaction>
</comment>
<reference evidence="9 10" key="1">
    <citation type="submission" date="2022-08" db="EMBL/GenBank/DDBJ databases">
        <title>Bacterial and archaeal communities from various locations to study Microbial Dark Matter (Phase II).</title>
        <authorList>
            <person name="Stepanauskas R."/>
        </authorList>
    </citation>
    <scope>NUCLEOTIDE SEQUENCE [LARGE SCALE GENOMIC DNA]</scope>
    <source>
        <strain evidence="9 10">PD1</strain>
    </source>
</reference>
<keyword evidence="4 7" id="KW-0949">S-adenosyl-L-methionine</keyword>
<dbReference type="InterPro" id="IPR029028">
    <property type="entry name" value="Alpha/beta_knot_MTases"/>
</dbReference>
<dbReference type="HAMAP" id="MF_02060">
    <property type="entry name" value="tRNA_methyltr_TrmH"/>
    <property type="match status" value="1"/>
</dbReference>
<dbReference type="PANTHER" id="PTHR43453:SF1">
    <property type="entry name" value="TRNA_RRNA METHYLTRANSFERASE SPOU TYPE DOMAIN-CONTAINING PROTEIN"/>
    <property type="match status" value="1"/>
</dbReference>
<keyword evidence="5 7" id="KW-0819">tRNA processing</keyword>
<dbReference type="RefSeq" id="WP_259092563.1">
    <property type="nucleotide sequence ID" value="NZ_CP130454.1"/>
</dbReference>
<evidence type="ECO:0000313" key="9">
    <source>
        <dbReference type="EMBL" id="MCS3917877.1"/>
    </source>
</evidence>
<dbReference type="CDD" id="cd18092">
    <property type="entry name" value="SpoU-like_TrmH"/>
    <property type="match status" value="1"/>
</dbReference>
<comment type="similarity">
    <text evidence="7">Belongs to the class IV-like SAM-binding methyltransferase superfamily. RNA methyltransferase TrmH family.</text>
</comment>
<evidence type="ECO:0000259" key="8">
    <source>
        <dbReference type="Pfam" id="PF00588"/>
    </source>
</evidence>
<dbReference type="PANTHER" id="PTHR43453">
    <property type="entry name" value="RRNA METHYLASE-LIKE"/>
    <property type="match status" value="1"/>
</dbReference>
<dbReference type="InterPro" id="IPR001537">
    <property type="entry name" value="SpoU_MeTrfase"/>
</dbReference>
<evidence type="ECO:0000256" key="4">
    <source>
        <dbReference type="ARBA" id="ARBA00022691"/>
    </source>
</evidence>